<evidence type="ECO:0000259" key="7">
    <source>
        <dbReference type="Pfam" id="PF01551"/>
    </source>
</evidence>
<name>A0A7X1FPC0_9SPHN</name>
<dbReference type="InterPro" id="IPR050570">
    <property type="entry name" value="Cell_wall_metabolism_enzyme"/>
</dbReference>
<dbReference type="AlphaFoldDB" id="A0A7X1FPC0"/>
<proteinExistence type="predicted"/>
<gene>
    <name evidence="8" type="ORF">H7F51_03215</name>
</gene>
<comment type="cofactor">
    <cofactor evidence="1">
        <name>Zn(2+)</name>
        <dbReference type="ChEBI" id="CHEBI:29105"/>
    </cofactor>
</comment>
<keyword evidence="9" id="KW-1185">Reference proteome</keyword>
<dbReference type="RefSeq" id="WP_185662765.1">
    <property type="nucleotide sequence ID" value="NZ_JACLAW010000002.1"/>
</dbReference>
<dbReference type="GO" id="GO:0046872">
    <property type="term" value="F:metal ion binding"/>
    <property type="evidence" value="ECO:0007669"/>
    <property type="project" value="UniProtKB-KW"/>
</dbReference>
<dbReference type="GO" id="GO:0004222">
    <property type="term" value="F:metalloendopeptidase activity"/>
    <property type="evidence" value="ECO:0007669"/>
    <property type="project" value="TreeGrafter"/>
</dbReference>
<dbReference type="CDD" id="cd12797">
    <property type="entry name" value="M23_peptidase"/>
    <property type="match status" value="1"/>
</dbReference>
<evidence type="ECO:0000256" key="2">
    <source>
        <dbReference type="ARBA" id="ARBA00022670"/>
    </source>
</evidence>
<dbReference type="GO" id="GO:0006508">
    <property type="term" value="P:proteolysis"/>
    <property type="evidence" value="ECO:0007669"/>
    <property type="project" value="UniProtKB-KW"/>
</dbReference>
<evidence type="ECO:0000256" key="4">
    <source>
        <dbReference type="ARBA" id="ARBA00022801"/>
    </source>
</evidence>
<protein>
    <submittedName>
        <fullName evidence="8">M23 family metallopeptidase</fullName>
    </submittedName>
</protein>
<dbReference type="InterPro" id="IPR016047">
    <property type="entry name" value="M23ase_b-sheet_dom"/>
</dbReference>
<dbReference type="InterPro" id="IPR011055">
    <property type="entry name" value="Dup_hybrid_motif"/>
</dbReference>
<dbReference type="PANTHER" id="PTHR21666">
    <property type="entry name" value="PEPTIDASE-RELATED"/>
    <property type="match status" value="1"/>
</dbReference>
<feature type="domain" description="M23ase beta-sheet core" evidence="7">
    <location>
        <begin position="389"/>
        <end position="484"/>
    </location>
</feature>
<dbReference type="SUPFAM" id="SSF51261">
    <property type="entry name" value="Duplicated hybrid motif"/>
    <property type="match status" value="1"/>
</dbReference>
<dbReference type="Gene3D" id="2.70.70.10">
    <property type="entry name" value="Glucose Permease (Domain IIA)"/>
    <property type="match status" value="1"/>
</dbReference>
<evidence type="ECO:0000256" key="5">
    <source>
        <dbReference type="ARBA" id="ARBA00022833"/>
    </source>
</evidence>
<keyword evidence="4" id="KW-0378">Hydrolase</keyword>
<evidence type="ECO:0000256" key="6">
    <source>
        <dbReference type="ARBA" id="ARBA00023049"/>
    </source>
</evidence>
<keyword evidence="2" id="KW-0645">Protease</keyword>
<dbReference type="Pfam" id="PF01551">
    <property type="entry name" value="Peptidase_M23"/>
    <property type="match status" value="1"/>
</dbReference>
<keyword evidence="6" id="KW-0482">Metalloprotease</keyword>
<evidence type="ECO:0000313" key="9">
    <source>
        <dbReference type="Proteomes" id="UP000566813"/>
    </source>
</evidence>
<dbReference type="PANTHER" id="PTHR21666:SF288">
    <property type="entry name" value="CELL DIVISION PROTEIN YTFB"/>
    <property type="match status" value="1"/>
</dbReference>
<keyword evidence="3" id="KW-0479">Metal-binding</keyword>
<organism evidence="8 9">
    <name type="scientific">Novosphingobium flavum</name>
    <dbReference type="NCBI Taxonomy" id="1778672"/>
    <lineage>
        <taxon>Bacteria</taxon>
        <taxon>Pseudomonadati</taxon>
        <taxon>Pseudomonadota</taxon>
        <taxon>Alphaproteobacteria</taxon>
        <taxon>Sphingomonadales</taxon>
        <taxon>Sphingomonadaceae</taxon>
        <taxon>Novosphingobium</taxon>
    </lineage>
</organism>
<dbReference type="Gene3D" id="3.10.450.350">
    <property type="match status" value="1"/>
</dbReference>
<evidence type="ECO:0000256" key="3">
    <source>
        <dbReference type="ARBA" id="ARBA00022723"/>
    </source>
</evidence>
<dbReference type="EMBL" id="JACLAW010000002">
    <property type="protein sequence ID" value="MBC2664525.1"/>
    <property type="molecule type" value="Genomic_DNA"/>
</dbReference>
<sequence length="533" mass="56427">MFRPQEAEEQGMAPARRMAAGRAASFANPAAFARPVACGSAVLDLTELAPPADCNPGNWRERLARADLVPDLAEDIGSRRWWRGMGTLLGLIVLALGFWPDFARLDAAPAMAVDAASAEEFRAQSIMPLARGGESGRRMGPTRAYREVPFVPERAEIELTSVLSPGDSLARLFQRAGAASDDAARAEALIAAQAEQGGIAPGTRVSFVLGPRRAPGEPRPLVGAQLRARFDLALALHRVGAALALQKLPIAVDTTPLRIRGTVGDSLYRSARAAGAPPQTIQEYLQALDAHISLEGDVQPGDSFDLVFAMKRAVTGETEVGNLLYAGLDRGSAPVAELLRWGNDGAFYSASSFTTESWVQGGAGMLLPVNGRVTSSYGQRFHPILGYSRMHAGVDFGARWGSPIVATAAGVVSFAGYHGGHGNYVRLEHGGGLGTGYGHMSRIAVAPGERVSAGEVIGYVGSTGLSTGPHLHYEMYRSGHTVNPLGTAFATVTRQVDTRDLDAFRAKLVQMKSLRTGAALAAAPQKIQRIAMR</sequence>
<accession>A0A7X1FPC0</accession>
<dbReference type="Proteomes" id="UP000566813">
    <property type="component" value="Unassembled WGS sequence"/>
</dbReference>
<evidence type="ECO:0000256" key="1">
    <source>
        <dbReference type="ARBA" id="ARBA00001947"/>
    </source>
</evidence>
<keyword evidence="5" id="KW-0862">Zinc</keyword>
<comment type="caution">
    <text evidence="8">The sequence shown here is derived from an EMBL/GenBank/DDBJ whole genome shotgun (WGS) entry which is preliminary data.</text>
</comment>
<reference evidence="8 9" key="1">
    <citation type="submission" date="2020-08" db="EMBL/GenBank/DDBJ databases">
        <title>The genome sequence of type strain Novosphingobium flavum NBRC 111647.</title>
        <authorList>
            <person name="Liu Y."/>
        </authorList>
    </citation>
    <scope>NUCLEOTIDE SEQUENCE [LARGE SCALE GENOMIC DNA]</scope>
    <source>
        <strain evidence="8 9">NBRC 111647</strain>
    </source>
</reference>
<evidence type="ECO:0000313" key="8">
    <source>
        <dbReference type="EMBL" id="MBC2664525.1"/>
    </source>
</evidence>